<dbReference type="Proteomes" id="UP001163726">
    <property type="component" value="Plasmid pCadTS8_1"/>
</dbReference>
<evidence type="ECO:0000313" key="2">
    <source>
        <dbReference type="Proteomes" id="UP001163726"/>
    </source>
</evidence>
<keyword evidence="1" id="KW-0614">Plasmid</keyword>
<protein>
    <submittedName>
        <fullName evidence="1">Transposase</fullName>
    </submittedName>
</protein>
<sequence length="50" mass="5474">MFSVKAGKVDDRQPVLDIVENLTGSLYVDKEGINYVTGQCKNMKPKSLSG</sequence>
<keyword evidence="2" id="KW-1185">Reference proteome</keyword>
<evidence type="ECO:0000313" key="1">
    <source>
        <dbReference type="EMBL" id="WAJ71746.1"/>
    </source>
</evidence>
<dbReference type="EMBL" id="CP109966">
    <property type="protein sequence ID" value="WAJ71746.1"/>
    <property type="molecule type" value="Genomic_DNA"/>
</dbReference>
<gene>
    <name evidence="1" type="ORF">OLW01_15515</name>
</gene>
<dbReference type="RefSeq" id="WP_268076442.1">
    <property type="nucleotide sequence ID" value="NZ_CP109966.1"/>
</dbReference>
<geneLocation type="plasmid" evidence="1 2">
    <name>pCadTS8_1</name>
</geneLocation>
<accession>A0ABY7ASU2</accession>
<name>A0ABY7ASU2_9ALTE</name>
<organism evidence="1 2">
    <name type="scientific">Catenovulum adriaticum</name>
    <dbReference type="NCBI Taxonomy" id="2984846"/>
    <lineage>
        <taxon>Bacteria</taxon>
        <taxon>Pseudomonadati</taxon>
        <taxon>Pseudomonadota</taxon>
        <taxon>Gammaproteobacteria</taxon>
        <taxon>Alteromonadales</taxon>
        <taxon>Alteromonadaceae</taxon>
        <taxon>Catenovulum</taxon>
    </lineage>
</organism>
<proteinExistence type="predicted"/>
<reference evidence="1" key="1">
    <citation type="submission" date="2022-10" db="EMBL/GenBank/DDBJ databases">
        <title>Catenovulum adriacola sp. nov. isolated in the Harbour of Susak.</title>
        <authorList>
            <person name="Schoch T."/>
            <person name="Reich S.J."/>
            <person name="Stoeferle S."/>
            <person name="Flaiz M."/>
            <person name="Kazda M."/>
            <person name="Riedel C.U."/>
            <person name="Duerre P."/>
        </authorList>
    </citation>
    <scope>NUCLEOTIDE SEQUENCE</scope>
    <source>
        <strain evidence="1">TS8</strain>
        <plasmid evidence="1">pCadTS8_1</plasmid>
    </source>
</reference>